<dbReference type="Proteomes" id="UP001177670">
    <property type="component" value="Unassembled WGS sequence"/>
</dbReference>
<feature type="region of interest" description="Disordered" evidence="6">
    <location>
        <begin position="438"/>
        <end position="478"/>
    </location>
</feature>
<feature type="compositionally biased region" description="Low complexity" evidence="6">
    <location>
        <begin position="327"/>
        <end position="336"/>
    </location>
</feature>
<feature type="compositionally biased region" description="Low complexity" evidence="6">
    <location>
        <begin position="466"/>
        <end position="478"/>
    </location>
</feature>
<dbReference type="PROSITE" id="PS51054">
    <property type="entry name" value="ORANGE"/>
    <property type="match status" value="1"/>
</dbReference>
<dbReference type="Pfam" id="PF00010">
    <property type="entry name" value="HLH"/>
    <property type="match status" value="1"/>
</dbReference>
<evidence type="ECO:0000256" key="5">
    <source>
        <dbReference type="ARBA" id="ARBA00023242"/>
    </source>
</evidence>
<evidence type="ECO:0000256" key="4">
    <source>
        <dbReference type="ARBA" id="ARBA00023163"/>
    </source>
</evidence>
<organism evidence="9 10">
    <name type="scientific">Melipona bicolor</name>
    <dbReference type="NCBI Taxonomy" id="60889"/>
    <lineage>
        <taxon>Eukaryota</taxon>
        <taxon>Metazoa</taxon>
        <taxon>Ecdysozoa</taxon>
        <taxon>Arthropoda</taxon>
        <taxon>Hexapoda</taxon>
        <taxon>Insecta</taxon>
        <taxon>Pterygota</taxon>
        <taxon>Neoptera</taxon>
        <taxon>Endopterygota</taxon>
        <taxon>Hymenoptera</taxon>
        <taxon>Apocrita</taxon>
        <taxon>Aculeata</taxon>
        <taxon>Apoidea</taxon>
        <taxon>Anthophila</taxon>
        <taxon>Apidae</taxon>
        <taxon>Melipona</taxon>
    </lineage>
</organism>
<dbReference type="InterPro" id="IPR011598">
    <property type="entry name" value="bHLH_dom"/>
</dbReference>
<evidence type="ECO:0000313" key="9">
    <source>
        <dbReference type="EMBL" id="KAK1120987.1"/>
    </source>
</evidence>
<feature type="domain" description="BHLH" evidence="7">
    <location>
        <begin position="23"/>
        <end position="124"/>
    </location>
</feature>
<dbReference type="SMART" id="SM00353">
    <property type="entry name" value="HLH"/>
    <property type="match status" value="1"/>
</dbReference>
<dbReference type="InterPro" id="IPR050370">
    <property type="entry name" value="HES_HEY"/>
</dbReference>
<keyword evidence="2" id="KW-0805">Transcription regulation</keyword>
<comment type="subcellular location">
    <subcellularLocation>
        <location evidence="1">Nucleus</location>
    </subcellularLocation>
</comment>
<dbReference type="InterPro" id="IPR003650">
    <property type="entry name" value="Orange_dom"/>
</dbReference>
<comment type="caution">
    <text evidence="9">The sequence shown here is derived from an EMBL/GenBank/DDBJ whole genome shotgun (WGS) entry which is preliminary data.</text>
</comment>
<keyword evidence="5" id="KW-0539">Nucleus</keyword>
<name>A0AA40FLG4_9HYME</name>
<proteinExistence type="predicted"/>
<evidence type="ECO:0008006" key="11">
    <source>
        <dbReference type="Google" id="ProtNLM"/>
    </source>
</evidence>
<dbReference type="PROSITE" id="PS50888">
    <property type="entry name" value="BHLH"/>
    <property type="match status" value="1"/>
</dbReference>
<dbReference type="AlphaFoldDB" id="A0AA40FLG4"/>
<keyword evidence="4" id="KW-0804">Transcription</keyword>
<dbReference type="SMART" id="SM00511">
    <property type="entry name" value="ORANGE"/>
    <property type="match status" value="1"/>
</dbReference>
<dbReference type="InterPro" id="IPR036638">
    <property type="entry name" value="HLH_DNA-bd_sf"/>
</dbReference>
<sequence>MSGSEDEPESGMNAQPGMTKAELRRSNKPIMEKRRRARINQCLDELKSLILEAMKKDANYEIICPALATEVVGGLLLRQQVESSQLRGRYRGVTDFLDERSPTRHSKLEKADILEMTVKHLQAVQRQQLSTAIATDPAVLTKFRSGFSECATEVSRYVSHLENVDPVVKQRLVSHLNNCVSNLQQMAPFYSHYVPYMPERLYPEVKVGFQSDFQNGDENNNGSARIQIPNGVQLIPSRLPTGELAFLVPQSAAISANFPFFPPATENSVSKIGQPSAFSAVHRPQSPLLSPSTSTSSYGEESHQSEQCLQAHSPNHQERRFKVPGQSAASKSFSSSPETQKPQISSTSNSKSPIPVFVDPKSDTSHHAIKNESADSSESLNSNEMAAQNLRQPLSVITEKTYNRADSAATRKGAIKRHNSDDLLMISDKKARYQEPISSITMNSPNDPLKSKEDQPVTMEDLPGRATSSANRNNANPNSIKIAAAVAGTSGANGDMWRPW</sequence>
<keyword evidence="10" id="KW-1185">Reference proteome</keyword>
<feature type="compositionally biased region" description="Polar residues" evidence="6">
    <location>
        <begin position="305"/>
        <end position="314"/>
    </location>
</feature>
<feature type="compositionally biased region" description="Basic and acidic residues" evidence="6">
    <location>
        <begin position="360"/>
        <end position="373"/>
    </location>
</feature>
<dbReference type="GO" id="GO:0006355">
    <property type="term" value="P:regulation of DNA-templated transcription"/>
    <property type="evidence" value="ECO:0007669"/>
    <property type="project" value="InterPro"/>
</dbReference>
<dbReference type="GO" id="GO:0003677">
    <property type="term" value="F:DNA binding"/>
    <property type="evidence" value="ECO:0007669"/>
    <property type="project" value="UniProtKB-KW"/>
</dbReference>
<evidence type="ECO:0000256" key="6">
    <source>
        <dbReference type="SAM" id="MobiDB-lite"/>
    </source>
</evidence>
<dbReference type="Gene3D" id="6.10.250.980">
    <property type="match status" value="1"/>
</dbReference>
<feature type="compositionally biased region" description="Low complexity" evidence="6">
    <location>
        <begin position="286"/>
        <end position="297"/>
    </location>
</feature>
<dbReference type="GO" id="GO:0046983">
    <property type="term" value="F:protein dimerization activity"/>
    <property type="evidence" value="ECO:0007669"/>
    <property type="project" value="InterPro"/>
</dbReference>
<dbReference type="Gene3D" id="4.10.280.10">
    <property type="entry name" value="Helix-loop-helix DNA-binding domain"/>
    <property type="match status" value="1"/>
</dbReference>
<dbReference type="SUPFAM" id="SSF158457">
    <property type="entry name" value="Orange domain-like"/>
    <property type="match status" value="1"/>
</dbReference>
<keyword evidence="3" id="KW-0238">DNA-binding</keyword>
<evidence type="ECO:0000259" key="7">
    <source>
        <dbReference type="PROSITE" id="PS50888"/>
    </source>
</evidence>
<evidence type="ECO:0000256" key="3">
    <source>
        <dbReference type="ARBA" id="ARBA00023125"/>
    </source>
</evidence>
<dbReference type="SUPFAM" id="SSF47459">
    <property type="entry name" value="HLH, helix-loop-helix DNA-binding domain"/>
    <property type="match status" value="1"/>
</dbReference>
<dbReference type="Pfam" id="PF07527">
    <property type="entry name" value="Hairy_orange"/>
    <property type="match status" value="1"/>
</dbReference>
<dbReference type="EMBL" id="JAHYIQ010000028">
    <property type="protein sequence ID" value="KAK1120987.1"/>
    <property type="molecule type" value="Genomic_DNA"/>
</dbReference>
<feature type="domain" description="Orange" evidence="8">
    <location>
        <begin position="143"/>
        <end position="176"/>
    </location>
</feature>
<evidence type="ECO:0000259" key="8">
    <source>
        <dbReference type="PROSITE" id="PS51054"/>
    </source>
</evidence>
<protein>
    <recommendedName>
        <fullName evidence="11">Protein deadpan</fullName>
    </recommendedName>
</protein>
<evidence type="ECO:0000256" key="1">
    <source>
        <dbReference type="ARBA" id="ARBA00004123"/>
    </source>
</evidence>
<dbReference type="GO" id="GO:0005634">
    <property type="term" value="C:nucleus"/>
    <property type="evidence" value="ECO:0007669"/>
    <property type="project" value="UniProtKB-SubCell"/>
</dbReference>
<gene>
    <name evidence="9" type="ORF">K0M31_010772</name>
</gene>
<dbReference type="PANTHER" id="PTHR10985">
    <property type="entry name" value="BASIC HELIX-LOOP-HELIX TRANSCRIPTION FACTOR, HES-RELATED"/>
    <property type="match status" value="1"/>
</dbReference>
<feature type="compositionally biased region" description="Polar residues" evidence="6">
    <location>
        <begin position="337"/>
        <end position="352"/>
    </location>
</feature>
<evidence type="ECO:0000313" key="10">
    <source>
        <dbReference type="Proteomes" id="UP001177670"/>
    </source>
</evidence>
<accession>A0AA40FLG4</accession>
<feature type="region of interest" description="Disordered" evidence="6">
    <location>
        <begin position="1"/>
        <end position="31"/>
    </location>
</feature>
<reference evidence="9" key="1">
    <citation type="submission" date="2021-10" db="EMBL/GenBank/DDBJ databases">
        <title>Melipona bicolor Genome sequencing and assembly.</title>
        <authorList>
            <person name="Araujo N.S."/>
            <person name="Arias M.C."/>
        </authorList>
    </citation>
    <scope>NUCLEOTIDE SEQUENCE</scope>
    <source>
        <strain evidence="9">USP_2M_L1-L4_2017</strain>
        <tissue evidence="9">Whole body</tissue>
    </source>
</reference>
<feature type="region of interest" description="Disordered" evidence="6">
    <location>
        <begin position="280"/>
        <end position="381"/>
    </location>
</feature>
<evidence type="ECO:0000256" key="2">
    <source>
        <dbReference type="ARBA" id="ARBA00023015"/>
    </source>
</evidence>